<dbReference type="InterPro" id="IPR036249">
    <property type="entry name" value="Thioredoxin-like_sf"/>
</dbReference>
<dbReference type="NCBIfam" id="NF008229">
    <property type="entry name" value="PRK10996.1"/>
    <property type="match status" value="1"/>
</dbReference>
<keyword evidence="3" id="KW-0479">Metal-binding</keyword>
<dbReference type="Proteomes" id="UP001297581">
    <property type="component" value="Unassembled WGS sequence"/>
</dbReference>
<evidence type="ECO:0000256" key="4">
    <source>
        <dbReference type="ARBA" id="ARBA00022982"/>
    </source>
</evidence>
<dbReference type="Gene3D" id="3.40.30.10">
    <property type="entry name" value="Glutaredoxin"/>
    <property type="match status" value="1"/>
</dbReference>
<proteinExistence type="inferred from homology"/>
<dbReference type="AlphaFoldDB" id="A0AAJ1BE74"/>
<evidence type="ECO:0000256" key="2">
    <source>
        <dbReference type="ARBA" id="ARBA00022448"/>
    </source>
</evidence>
<dbReference type="GO" id="GO:0046872">
    <property type="term" value="F:metal ion binding"/>
    <property type="evidence" value="ECO:0007669"/>
    <property type="project" value="UniProtKB-KW"/>
</dbReference>
<keyword evidence="10" id="KW-1185">Reference proteome</keyword>
<dbReference type="EMBL" id="JAKUDL010000001">
    <property type="protein sequence ID" value="MCH4293123.1"/>
    <property type="molecule type" value="Genomic_DNA"/>
</dbReference>
<keyword evidence="4" id="KW-0249">Electron transport</keyword>
<dbReference type="Pfam" id="PF00085">
    <property type="entry name" value="Thioredoxin"/>
    <property type="match status" value="1"/>
</dbReference>
<dbReference type="PANTHER" id="PTHR45663">
    <property type="entry name" value="GEO12009P1"/>
    <property type="match status" value="1"/>
</dbReference>
<dbReference type="FunFam" id="3.40.30.10:FF:000001">
    <property type="entry name" value="Thioredoxin"/>
    <property type="match status" value="1"/>
</dbReference>
<dbReference type="PRINTS" id="PR00421">
    <property type="entry name" value="THIOREDOXIN"/>
</dbReference>
<dbReference type="RefSeq" id="WP_240589732.1">
    <property type="nucleotide sequence ID" value="NZ_JAKUDL010000001.1"/>
</dbReference>
<keyword evidence="5" id="KW-1015">Disulfide bond</keyword>
<dbReference type="CDD" id="cd02947">
    <property type="entry name" value="TRX_family"/>
    <property type="match status" value="1"/>
</dbReference>
<dbReference type="InterPro" id="IPR049299">
    <property type="entry name" value="Thio2_N"/>
</dbReference>
<protein>
    <recommendedName>
        <fullName evidence="7">Thioredoxin</fullName>
    </recommendedName>
</protein>
<evidence type="ECO:0000256" key="3">
    <source>
        <dbReference type="ARBA" id="ARBA00022723"/>
    </source>
</evidence>
<gene>
    <name evidence="9" type="primary">trxC</name>
    <name evidence="9" type="ORF">MJ923_02230</name>
</gene>
<dbReference type="InterPro" id="IPR017937">
    <property type="entry name" value="Thioredoxin_CS"/>
</dbReference>
<comment type="similarity">
    <text evidence="1">Belongs to the thioredoxin family.</text>
</comment>
<comment type="caution">
    <text evidence="9">The sequence shown here is derived from an EMBL/GenBank/DDBJ whole genome shotgun (WGS) entry which is preliminary data.</text>
</comment>
<evidence type="ECO:0000256" key="5">
    <source>
        <dbReference type="ARBA" id="ARBA00023157"/>
    </source>
</evidence>
<evidence type="ECO:0000313" key="9">
    <source>
        <dbReference type="EMBL" id="MCH4293123.1"/>
    </source>
</evidence>
<sequence length="140" mass="15222">MILACPQCHGLNRVPDDRLSDAPSCGRCKSPLFVGKPLELTAANFDAHAVKSEIPLVVDFWAAWCGPCQSFAPVFAQTAAEFEPRFRFGKLDTESQQALAAKFGIRSIPTVMVIQGGKVLAQQAGALPKQAFTQWLKQFA</sequence>
<keyword evidence="2" id="KW-0813">Transport</keyword>
<name>A0AAJ1BE74_9GAMM</name>
<dbReference type="PROSITE" id="PS00194">
    <property type="entry name" value="THIOREDOXIN_1"/>
    <property type="match status" value="1"/>
</dbReference>
<dbReference type="InterPro" id="IPR013766">
    <property type="entry name" value="Thioredoxin_domain"/>
</dbReference>
<dbReference type="InterPro" id="IPR005746">
    <property type="entry name" value="Thioredoxin"/>
</dbReference>
<dbReference type="Pfam" id="PF21352">
    <property type="entry name" value="Zn_ribbon_Thio2"/>
    <property type="match status" value="1"/>
</dbReference>
<reference evidence="9 10" key="1">
    <citation type="submission" date="2022-02" db="EMBL/GenBank/DDBJ databases">
        <title>The genome sequence of Shewanella sp. 3B26.</title>
        <authorList>
            <person name="Du J."/>
        </authorList>
    </citation>
    <scope>NUCLEOTIDE SEQUENCE [LARGE SCALE GENOMIC DNA]</scope>
    <source>
        <strain evidence="9 10">3B26</strain>
    </source>
</reference>
<evidence type="ECO:0000256" key="6">
    <source>
        <dbReference type="ARBA" id="ARBA00023284"/>
    </source>
</evidence>
<feature type="domain" description="Thioredoxin" evidence="8">
    <location>
        <begin position="36"/>
        <end position="140"/>
    </location>
</feature>
<evidence type="ECO:0000256" key="7">
    <source>
        <dbReference type="NCBIfam" id="TIGR01068"/>
    </source>
</evidence>
<dbReference type="GO" id="GO:0005829">
    <property type="term" value="C:cytosol"/>
    <property type="evidence" value="ECO:0007669"/>
    <property type="project" value="TreeGrafter"/>
</dbReference>
<evidence type="ECO:0000259" key="8">
    <source>
        <dbReference type="PROSITE" id="PS51352"/>
    </source>
</evidence>
<dbReference type="Gene3D" id="2.30.30.380">
    <property type="entry name" value="Zn-finger domain of Sec23/24"/>
    <property type="match status" value="1"/>
</dbReference>
<evidence type="ECO:0000313" key="10">
    <source>
        <dbReference type="Proteomes" id="UP001297581"/>
    </source>
</evidence>
<dbReference type="GO" id="GO:0015035">
    <property type="term" value="F:protein-disulfide reductase activity"/>
    <property type="evidence" value="ECO:0007669"/>
    <property type="project" value="UniProtKB-UniRule"/>
</dbReference>
<accession>A0AAJ1BE74</accession>
<evidence type="ECO:0000256" key="1">
    <source>
        <dbReference type="ARBA" id="ARBA00008987"/>
    </source>
</evidence>
<keyword evidence="6" id="KW-0676">Redox-active center</keyword>
<organism evidence="9 10">
    <name type="scientific">Shewanella zhuhaiensis</name>
    <dbReference type="NCBI Taxonomy" id="2919576"/>
    <lineage>
        <taxon>Bacteria</taxon>
        <taxon>Pseudomonadati</taxon>
        <taxon>Pseudomonadota</taxon>
        <taxon>Gammaproteobacteria</taxon>
        <taxon>Alteromonadales</taxon>
        <taxon>Shewanellaceae</taxon>
        <taxon>Shewanella</taxon>
    </lineage>
</organism>
<dbReference type="PANTHER" id="PTHR45663:SF40">
    <property type="entry name" value="THIOREDOXIN 2"/>
    <property type="match status" value="1"/>
</dbReference>
<dbReference type="PROSITE" id="PS51352">
    <property type="entry name" value="THIOREDOXIN_2"/>
    <property type="match status" value="1"/>
</dbReference>
<dbReference type="NCBIfam" id="TIGR01068">
    <property type="entry name" value="thioredoxin"/>
    <property type="match status" value="1"/>
</dbReference>
<dbReference type="SUPFAM" id="SSF52833">
    <property type="entry name" value="Thioredoxin-like"/>
    <property type="match status" value="1"/>
</dbReference>